<protein>
    <submittedName>
        <fullName evidence="2">Uncharacterized protein</fullName>
    </submittedName>
</protein>
<gene>
    <name evidence="2" type="ORF">ACFFTP_21000</name>
</gene>
<dbReference type="RefSeq" id="WP_345491259.1">
    <property type="nucleotide sequence ID" value="NZ_BAAAWU010000001.1"/>
</dbReference>
<evidence type="ECO:0000313" key="3">
    <source>
        <dbReference type="Proteomes" id="UP001589716"/>
    </source>
</evidence>
<feature type="region of interest" description="Disordered" evidence="1">
    <location>
        <begin position="85"/>
        <end position="114"/>
    </location>
</feature>
<accession>A0ABV5QSZ7</accession>
<evidence type="ECO:0000313" key="2">
    <source>
        <dbReference type="EMBL" id="MFB9556656.1"/>
    </source>
</evidence>
<evidence type="ECO:0000256" key="1">
    <source>
        <dbReference type="SAM" id="MobiDB-lite"/>
    </source>
</evidence>
<reference evidence="2 3" key="1">
    <citation type="submission" date="2024-09" db="EMBL/GenBank/DDBJ databases">
        <authorList>
            <person name="Sun Q."/>
            <person name="Mori K."/>
        </authorList>
    </citation>
    <scope>NUCLEOTIDE SEQUENCE [LARGE SCALE GENOMIC DNA]</scope>
    <source>
        <strain evidence="2 3">JCM 4414</strain>
    </source>
</reference>
<dbReference type="SUPFAM" id="SSF54593">
    <property type="entry name" value="Glyoxalase/Bleomycin resistance protein/Dihydroxybiphenyl dioxygenase"/>
    <property type="match status" value="1"/>
</dbReference>
<organism evidence="2 3">
    <name type="scientific">Streptomyces roseoviridis</name>
    <dbReference type="NCBI Taxonomy" id="67361"/>
    <lineage>
        <taxon>Bacteria</taxon>
        <taxon>Bacillati</taxon>
        <taxon>Actinomycetota</taxon>
        <taxon>Actinomycetes</taxon>
        <taxon>Kitasatosporales</taxon>
        <taxon>Streptomycetaceae</taxon>
        <taxon>Streptomyces</taxon>
    </lineage>
</organism>
<proteinExistence type="predicted"/>
<feature type="compositionally biased region" description="Low complexity" evidence="1">
    <location>
        <begin position="85"/>
        <end position="99"/>
    </location>
</feature>
<comment type="caution">
    <text evidence="2">The sequence shown here is derived from an EMBL/GenBank/DDBJ whole genome shotgun (WGS) entry which is preliminary data.</text>
</comment>
<name>A0ABV5QSZ7_9ACTN</name>
<dbReference type="InterPro" id="IPR029068">
    <property type="entry name" value="Glyas_Bleomycin-R_OHBP_Dase"/>
</dbReference>
<feature type="compositionally biased region" description="Basic and acidic residues" evidence="1">
    <location>
        <begin position="100"/>
        <end position="111"/>
    </location>
</feature>
<keyword evidence="3" id="KW-1185">Reference proteome</keyword>
<sequence>MHVLTATLTLTVADADADASRDFLRTRLGHRTTAADDESAFLIGQDATVDIVLRGPDNGRPAVARTDGEAVEPALVFTVTGPASGEARPAAVAGAALPDGEGRGERPDRSTGPRGLLVRLVTRADEDHRTDGDGAVVARVITPSADHVTVSPNATMTGLAAPAGAARNSAPGPSP</sequence>
<dbReference type="Proteomes" id="UP001589716">
    <property type="component" value="Unassembled WGS sequence"/>
</dbReference>
<dbReference type="EMBL" id="JBHMCT010000012">
    <property type="protein sequence ID" value="MFB9556656.1"/>
    <property type="molecule type" value="Genomic_DNA"/>
</dbReference>